<gene>
    <name evidence="1" type="ORF">RRG08_046521</name>
</gene>
<reference evidence="1" key="1">
    <citation type="journal article" date="2023" name="G3 (Bethesda)">
        <title>A reference genome for the long-term kleptoplast-retaining sea slug Elysia crispata morphotype clarki.</title>
        <authorList>
            <person name="Eastman K.E."/>
            <person name="Pendleton A.L."/>
            <person name="Shaikh M.A."/>
            <person name="Suttiyut T."/>
            <person name="Ogas R."/>
            <person name="Tomko P."/>
            <person name="Gavelis G."/>
            <person name="Widhalm J.R."/>
            <person name="Wisecaver J.H."/>
        </authorList>
    </citation>
    <scope>NUCLEOTIDE SEQUENCE</scope>
    <source>
        <strain evidence="1">ECLA1</strain>
    </source>
</reference>
<dbReference type="Proteomes" id="UP001283361">
    <property type="component" value="Unassembled WGS sequence"/>
</dbReference>
<dbReference type="EMBL" id="JAWDGP010004473">
    <property type="protein sequence ID" value="KAK3764052.1"/>
    <property type="molecule type" value="Genomic_DNA"/>
</dbReference>
<name>A0AAE0Z8U4_9GAST</name>
<organism evidence="1 2">
    <name type="scientific">Elysia crispata</name>
    <name type="common">lettuce slug</name>
    <dbReference type="NCBI Taxonomy" id="231223"/>
    <lineage>
        <taxon>Eukaryota</taxon>
        <taxon>Metazoa</taxon>
        <taxon>Spiralia</taxon>
        <taxon>Lophotrochozoa</taxon>
        <taxon>Mollusca</taxon>
        <taxon>Gastropoda</taxon>
        <taxon>Heterobranchia</taxon>
        <taxon>Euthyneura</taxon>
        <taxon>Panpulmonata</taxon>
        <taxon>Sacoglossa</taxon>
        <taxon>Placobranchoidea</taxon>
        <taxon>Plakobranchidae</taxon>
        <taxon>Elysia</taxon>
    </lineage>
</organism>
<dbReference type="SUPFAM" id="SSF51197">
    <property type="entry name" value="Clavaminate synthase-like"/>
    <property type="match status" value="1"/>
</dbReference>
<comment type="caution">
    <text evidence="1">The sequence shown here is derived from an EMBL/GenBank/DDBJ whole genome shotgun (WGS) entry which is preliminary data.</text>
</comment>
<evidence type="ECO:0000313" key="2">
    <source>
        <dbReference type="Proteomes" id="UP001283361"/>
    </source>
</evidence>
<proteinExistence type="predicted"/>
<dbReference type="PANTHER" id="PTHR35259">
    <property type="entry name" value="BOMBESIN RECEPTOR-ACTIVATED PROTEIN C6ORF89"/>
    <property type="match status" value="1"/>
</dbReference>
<protein>
    <submittedName>
        <fullName evidence="1">Uncharacterized protein</fullName>
    </submittedName>
</protein>
<dbReference type="Gene3D" id="2.60.120.650">
    <property type="entry name" value="Cupin"/>
    <property type="match status" value="1"/>
</dbReference>
<dbReference type="InterPro" id="IPR038757">
    <property type="entry name" value="BRAP"/>
</dbReference>
<sequence length="369" mass="42184">MKAQLERDNQNVDATEVMNFKKMTVQEKLDFIDDEIKKIYVFCAKSGYSSSQVENFARPFFQRNVHHLGPSIWVSGKAWKRRAVALTTVLVATVLLFRFDPAYRLACALSKQSAIQILPVWDWTQIYTSRCWLQNPMFQGSPGLQLSDCEICEGVDSVARVNNLDPEQLIKWYISRDAPVIVEDGTRDWGSAANHSSLASFAKTFIDDPVLPRYRSCQFATNLRLKDMDHVDLLGQLVQGQMDKFYAQWENCNAWAYKAFRQMFQRPYFLPSTIGLASSSWVFVSANYSGKMFKPVEIQHDLVIFMQLRGASQIRLEPWQPCTSICTTFHETLSEGSILVATDFLWKIDYIPSHDAENIAIAIGGSFDY</sequence>
<dbReference type="AlphaFoldDB" id="A0AAE0Z8U4"/>
<evidence type="ECO:0000313" key="1">
    <source>
        <dbReference type="EMBL" id="KAK3764052.1"/>
    </source>
</evidence>
<keyword evidence="2" id="KW-1185">Reference proteome</keyword>
<dbReference type="PANTHER" id="PTHR35259:SF2">
    <property type="match status" value="1"/>
</dbReference>
<accession>A0AAE0Z8U4</accession>